<protein>
    <submittedName>
        <fullName evidence="1">Uncharacterized protein</fullName>
    </submittedName>
</protein>
<dbReference type="EMBL" id="CAUOFW020005057">
    <property type="protein sequence ID" value="CAK9168389.1"/>
    <property type="molecule type" value="Genomic_DNA"/>
</dbReference>
<dbReference type="Proteomes" id="UP001642360">
    <property type="component" value="Unassembled WGS sequence"/>
</dbReference>
<feature type="non-terminal residue" evidence="1">
    <location>
        <position position="78"/>
    </location>
</feature>
<gene>
    <name evidence="1" type="ORF">ILEXP_LOCUS37768</name>
</gene>
<dbReference type="AlphaFoldDB" id="A0ABC8TN81"/>
<keyword evidence="2" id="KW-1185">Reference proteome</keyword>
<accession>A0ABC8TN81</accession>
<evidence type="ECO:0000313" key="1">
    <source>
        <dbReference type="EMBL" id="CAK9168389.1"/>
    </source>
</evidence>
<organism evidence="1 2">
    <name type="scientific">Ilex paraguariensis</name>
    <name type="common">yerba mate</name>
    <dbReference type="NCBI Taxonomy" id="185542"/>
    <lineage>
        <taxon>Eukaryota</taxon>
        <taxon>Viridiplantae</taxon>
        <taxon>Streptophyta</taxon>
        <taxon>Embryophyta</taxon>
        <taxon>Tracheophyta</taxon>
        <taxon>Spermatophyta</taxon>
        <taxon>Magnoliopsida</taxon>
        <taxon>eudicotyledons</taxon>
        <taxon>Gunneridae</taxon>
        <taxon>Pentapetalae</taxon>
        <taxon>asterids</taxon>
        <taxon>campanulids</taxon>
        <taxon>Aquifoliales</taxon>
        <taxon>Aquifoliaceae</taxon>
        <taxon>Ilex</taxon>
    </lineage>
</organism>
<evidence type="ECO:0000313" key="2">
    <source>
        <dbReference type="Proteomes" id="UP001642360"/>
    </source>
</evidence>
<sequence length="78" mass="8893">MGPISSTQAGIKSYKRVEEIAPNGGEQRKKNIDLHMEIIKAKNVTCERQVNKPTLRPHDEVIRAIEGHGLHFWYQAVE</sequence>
<proteinExistence type="predicted"/>
<reference evidence="1 2" key="1">
    <citation type="submission" date="2024-02" db="EMBL/GenBank/DDBJ databases">
        <authorList>
            <person name="Vignale AGUSTIN F."/>
            <person name="Sosa J E."/>
            <person name="Modenutti C."/>
        </authorList>
    </citation>
    <scope>NUCLEOTIDE SEQUENCE [LARGE SCALE GENOMIC DNA]</scope>
</reference>
<comment type="caution">
    <text evidence="1">The sequence shown here is derived from an EMBL/GenBank/DDBJ whole genome shotgun (WGS) entry which is preliminary data.</text>
</comment>
<name>A0ABC8TN81_9AQUA</name>